<comment type="caution">
    <text evidence="1">The sequence shown here is derived from an EMBL/GenBank/DDBJ whole genome shotgun (WGS) entry which is preliminary data.</text>
</comment>
<sequence length="106" mass="11606">MAGLHRLAQWPTGACHKKLTAAARAWASGEGEVELWPEHGDAFLLFCRCPWRLIGGGLGGLAYAGLDWQQLESKARLLGITVNDRPELLAQLEVLESAALPFLNER</sequence>
<dbReference type="Pfam" id="PF08809">
    <property type="entry name" value="DUF1799"/>
    <property type="match status" value="1"/>
</dbReference>
<gene>
    <name evidence="1" type="ORF">PZA18_10570</name>
</gene>
<organism evidence="1 2">
    <name type="scientific">Parachitinimonas caeni</name>
    <dbReference type="NCBI Taxonomy" id="3031301"/>
    <lineage>
        <taxon>Bacteria</taxon>
        <taxon>Pseudomonadati</taxon>
        <taxon>Pseudomonadota</taxon>
        <taxon>Betaproteobacteria</taxon>
        <taxon>Neisseriales</taxon>
        <taxon>Chitinibacteraceae</taxon>
        <taxon>Parachitinimonas</taxon>
    </lineage>
</organism>
<dbReference type="InterPro" id="IPR014915">
    <property type="entry name" value="Phage_TLS_TfmB"/>
</dbReference>
<name>A0ABT7DWU6_9NEIS</name>
<evidence type="ECO:0000313" key="1">
    <source>
        <dbReference type="EMBL" id="MDK2124496.1"/>
    </source>
</evidence>
<dbReference type="Proteomes" id="UP001172778">
    <property type="component" value="Unassembled WGS sequence"/>
</dbReference>
<reference evidence="1" key="1">
    <citation type="submission" date="2023-03" db="EMBL/GenBank/DDBJ databases">
        <title>Chitinimonas shenzhenensis gen. nov., sp. nov., a novel member of family Burkholderiaceae isolated from activated sludge collected in Shen Zhen, China.</title>
        <authorList>
            <person name="Wang X."/>
        </authorList>
    </citation>
    <scope>NUCLEOTIDE SEQUENCE</scope>
    <source>
        <strain evidence="1">DQS-5</strain>
    </source>
</reference>
<evidence type="ECO:0000313" key="2">
    <source>
        <dbReference type="Proteomes" id="UP001172778"/>
    </source>
</evidence>
<accession>A0ABT7DWU6</accession>
<keyword evidence="2" id="KW-1185">Reference proteome</keyword>
<dbReference type="EMBL" id="JARRAF010000010">
    <property type="protein sequence ID" value="MDK2124496.1"/>
    <property type="molecule type" value="Genomic_DNA"/>
</dbReference>
<proteinExistence type="predicted"/>
<protein>
    <submittedName>
        <fullName evidence="1">DUF1799 domain-containing protein</fullName>
    </submittedName>
</protein>
<dbReference type="RefSeq" id="WP_284100807.1">
    <property type="nucleotide sequence ID" value="NZ_JARRAF010000010.1"/>
</dbReference>